<evidence type="ECO:0000313" key="1">
    <source>
        <dbReference type="EMBL" id="GGD35720.1"/>
    </source>
</evidence>
<protein>
    <submittedName>
        <fullName evidence="1">Uncharacterized protein</fullName>
    </submittedName>
</protein>
<dbReference type="AlphaFoldDB" id="A0A916Y9F4"/>
<organism evidence="1 2">
    <name type="scientific">Aureimonas glaciei</name>
    <dbReference type="NCBI Taxonomy" id="1776957"/>
    <lineage>
        <taxon>Bacteria</taxon>
        <taxon>Pseudomonadati</taxon>
        <taxon>Pseudomonadota</taxon>
        <taxon>Alphaproteobacteria</taxon>
        <taxon>Hyphomicrobiales</taxon>
        <taxon>Aurantimonadaceae</taxon>
        <taxon>Aureimonas</taxon>
    </lineage>
</organism>
<accession>A0A916Y9F4</accession>
<dbReference type="Proteomes" id="UP000613160">
    <property type="component" value="Unassembled WGS sequence"/>
</dbReference>
<reference evidence="1" key="2">
    <citation type="submission" date="2020-09" db="EMBL/GenBank/DDBJ databases">
        <authorList>
            <person name="Sun Q."/>
            <person name="Zhou Y."/>
        </authorList>
    </citation>
    <scope>NUCLEOTIDE SEQUENCE</scope>
    <source>
        <strain evidence="1">CGMCC 1.15493</strain>
    </source>
</reference>
<reference evidence="1" key="1">
    <citation type="journal article" date="2014" name="Int. J. Syst. Evol. Microbiol.">
        <title>Complete genome sequence of Corynebacterium casei LMG S-19264T (=DSM 44701T), isolated from a smear-ripened cheese.</title>
        <authorList>
            <consortium name="US DOE Joint Genome Institute (JGI-PGF)"/>
            <person name="Walter F."/>
            <person name="Albersmeier A."/>
            <person name="Kalinowski J."/>
            <person name="Ruckert C."/>
        </authorList>
    </citation>
    <scope>NUCLEOTIDE SEQUENCE</scope>
    <source>
        <strain evidence="1">CGMCC 1.15493</strain>
    </source>
</reference>
<dbReference type="RefSeq" id="WP_188854541.1">
    <property type="nucleotide sequence ID" value="NZ_BMJJ01000012.1"/>
</dbReference>
<name>A0A916Y9F4_9HYPH</name>
<sequence>MEERQTSASEAWLEARAPGFKDLPEDDRRAIFDFAFLWSLFEAEIMAANARVDRITEKVDVWATGDMLSADLYGAELAYFRDRYFANGELTYHYPFLDLRKSDHPDLVEAVIRGANNDPRDRVLALLMIVWRLRNNLFHGAKWAYQIRGQRENFTQANAILMRVLERHGQLA</sequence>
<gene>
    <name evidence="1" type="ORF">GCM10011335_43390</name>
</gene>
<evidence type="ECO:0000313" key="2">
    <source>
        <dbReference type="Proteomes" id="UP000613160"/>
    </source>
</evidence>
<dbReference type="EMBL" id="BMJJ01000012">
    <property type="protein sequence ID" value="GGD35720.1"/>
    <property type="molecule type" value="Genomic_DNA"/>
</dbReference>
<comment type="caution">
    <text evidence="1">The sequence shown here is derived from an EMBL/GenBank/DDBJ whole genome shotgun (WGS) entry which is preliminary data.</text>
</comment>
<proteinExistence type="predicted"/>
<keyword evidence="2" id="KW-1185">Reference proteome</keyword>